<feature type="compositionally biased region" description="Low complexity" evidence="1">
    <location>
        <begin position="39"/>
        <end position="50"/>
    </location>
</feature>
<proteinExistence type="predicted"/>
<keyword evidence="2" id="KW-1133">Transmembrane helix</keyword>
<reference evidence="3 4" key="1">
    <citation type="submission" date="2015-01" db="EMBL/GenBank/DDBJ databases">
        <title>The Genome Sequence of Exophiala oligosperma CBS72588.</title>
        <authorList>
            <consortium name="The Broad Institute Genomics Platform"/>
            <person name="Cuomo C."/>
            <person name="de Hoog S."/>
            <person name="Gorbushina A."/>
            <person name="Stielow B."/>
            <person name="Teixiera M."/>
            <person name="Abouelleil A."/>
            <person name="Chapman S.B."/>
            <person name="Priest M."/>
            <person name="Young S.K."/>
            <person name="Wortman J."/>
            <person name="Nusbaum C."/>
            <person name="Birren B."/>
        </authorList>
    </citation>
    <scope>NUCLEOTIDE SEQUENCE [LARGE SCALE GENOMIC DNA]</scope>
    <source>
        <strain evidence="3 4">CBS 72588</strain>
    </source>
</reference>
<keyword evidence="4" id="KW-1185">Reference proteome</keyword>
<organism evidence="3 4">
    <name type="scientific">Exophiala oligosperma</name>
    <dbReference type="NCBI Taxonomy" id="215243"/>
    <lineage>
        <taxon>Eukaryota</taxon>
        <taxon>Fungi</taxon>
        <taxon>Dikarya</taxon>
        <taxon>Ascomycota</taxon>
        <taxon>Pezizomycotina</taxon>
        <taxon>Eurotiomycetes</taxon>
        <taxon>Chaetothyriomycetidae</taxon>
        <taxon>Chaetothyriales</taxon>
        <taxon>Herpotrichiellaceae</taxon>
        <taxon>Exophiala</taxon>
    </lineage>
</organism>
<keyword evidence="2" id="KW-0812">Transmembrane</keyword>
<name>A0A0D2AYJ7_9EURO</name>
<dbReference type="Proteomes" id="UP000053342">
    <property type="component" value="Unassembled WGS sequence"/>
</dbReference>
<dbReference type="HOGENOM" id="CLU_1540060_0_0_1"/>
<evidence type="ECO:0000256" key="1">
    <source>
        <dbReference type="SAM" id="MobiDB-lite"/>
    </source>
</evidence>
<evidence type="ECO:0008006" key="5">
    <source>
        <dbReference type="Google" id="ProtNLM"/>
    </source>
</evidence>
<feature type="compositionally biased region" description="Polar residues" evidence="1">
    <location>
        <begin position="111"/>
        <end position="124"/>
    </location>
</feature>
<gene>
    <name evidence="3" type="ORF">PV06_03333</name>
</gene>
<feature type="transmembrane region" description="Helical" evidence="2">
    <location>
        <begin position="68"/>
        <end position="88"/>
    </location>
</feature>
<dbReference type="OrthoDB" id="10597251at2759"/>
<feature type="region of interest" description="Disordered" evidence="1">
    <location>
        <begin position="39"/>
        <end position="60"/>
    </location>
</feature>
<dbReference type="GeneID" id="27355407"/>
<feature type="region of interest" description="Disordered" evidence="1">
    <location>
        <begin position="97"/>
        <end position="174"/>
    </location>
</feature>
<protein>
    <recommendedName>
        <fullName evidence="5">Mid2 domain-containing protein</fullName>
    </recommendedName>
</protein>
<dbReference type="EMBL" id="KN847334">
    <property type="protein sequence ID" value="KIW44896.1"/>
    <property type="molecule type" value="Genomic_DNA"/>
</dbReference>
<evidence type="ECO:0000256" key="2">
    <source>
        <dbReference type="SAM" id="Phobius"/>
    </source>
</evidence>
<evidence type="ECO:0000313" key="3">
    <source>
        <dbReference type="EMBL" id="KIW44896.1"/>
    </source>
</evidence>
<sequence length="174" mass="18369">MLYIRFPEHSHWPSRTTQFAISTVFVSINVSLSSEQASSTTYSSVDQSSTPKPSATARPTGLSTNAKIGIGIGAGVGGGGLLAFTIAYSIMKCQRKKKDAGDGPVGGLGARQQQLPGSTGQQDSVRCRLDQAELPASELGRHRSSIFSELEGSPVQTPSRKNRTTGELSPDTTE</sequence>
<dbReference type="RefSeq" id="XP_016265112.1">
    <property type="nucleotide sequence ID" value="XM_016404107.1"/>
</dbReference>
<feature type="compositionally biased region" description="Polar residues" evidence="1">
    <location>
        <begin position="154"/>
        <end position="174"/>
    </location>
</feature>
<keyword evidence="2" id="KW-0472">Membrane</keyword>
<dbReference type="AlphaFoldDB" id="A0A0D2AYJ7"/>
<accession>A0A0D2AYJ7</accession>
<evidence type="ECO:0000313" key="4">
    <source>
        <dbReference type="Proteomes" id="UP000053342"/>
    </source>
</evidence>
<dbReference type="VEuPathDB" id="FungiDB:PV06_03333"/>